<reference evidence="5" key="1">
    <citation type="submission" date="2022-12" db="EMBL/GenBank/DDBJ databases">
        <title>Draft genome assemblies for two species of Escallonia (Escalloniales).</title>
        <authorList>
            <person name="Chanderbali A."/>
            <person name="Dervinis C."/>
            <person name="Anghel I."/>
            <person name="Soltis D."/>
            <person name="Soltis P."/>
            <person name="Zapata F."/>
        </authorList>
    </citation>
    <scope>NUCLEOTIDE SEQUENCE</scope>
    <source>
        <strain evidence="5">UCBG92.1500</strain>
        <tissue evidence="5">Leaf</tissue>
    </source>
</reference>
<sequence>MADVLSYVLNLPGGTIDKCSPRTHDTHDESRKGVSSIPVDILDNPKEYVFFLDVPGLSKSDIQVTVEEENTLLIKSNGKRKQEDGEEEGY</sequence>
<name>A0AA88RZW6_9ASTE</name>
<comment type="caution">
    <text evidence="5">The sequence shown here is derived from an EMBL/GenBank/DDBJ whole genome shotgun (WGS) entry which is preliminary data.</text>
</comment>
<protein>
    <recommendedName>
        <fullName evidence="4">SHSP domain-containing protein</fullName>
    </recommendedName>
</protein>
<proteinExistence type="inferred from homology"/>
<dbReference type="EMBL" id="JAVXUO010000271">
    <property type="protein sequence ID" value="KAK2993807.1"/>
    <property type="molecule type" value="Genomic_DNA"/>
</dbReference>
<gene>
    <name evidence="5" type="ORF">RJ640_027685</name>
</gene>
<evidence type="ECO:0000259" key="4">
    <source>
        <dbReference type="PROSITE" id="PS01031"/>
    </source>
</evidence>
<evidence type="ECO:0000313" key="6">
    <source>
        <dbReference type="Proteomes" id="UP001187471"/>
    </source>
</evidence>
<accession>A0AA88RZW6</accession>
<dbReference type="Proteomes" id="UP001187471">
    <property type="component" value="Unassembled WGS sequence"/>
</dbReference>
<dbReference type="PROSITE" id="PS01031">
    <property type="entry name" value="SHSP"/>
    <property type="match status" value="1"/>
</dbReference>
<evidence type="ECO:0000313" key="5">
    <source>
        <dbReference type="EMBL" id="KAK2993807.1"/>
    </source>
</evidence>
<dbReference type="InterPro" id="IPR002068">
    <property type="entry name" value="A-crystallin/Hsp20_dom"/>
</dbReference>
<dbReference type="PANTHER" id="PTHR11527">
    <property type="entry name" value="HEAT-SHOCK PROTEIN 20 FAMILY MEMBER"/>
    <property type="match status" value="1"/>
</dbReference>
<comment type="similarity">
    <text evidence="2 3">Belongs to the small heat shock protein (HSP20) family.</text>
</comment>
<feature type="non-terminal residue" evidence="5">
    <location>
        <position position="1"/>
    </location>
</feature>
<dbReference type="Pfam" id="PF00011">
    <property type="entry name" value="HSP20"/>
    <property type="match status" value="1"/>
</dbReference>
<keyword evidence="1" id="KW-0346">Stress response</keyword>
<organism evidence="5 6">
    <name type="scientific">Escallonia rubra</name>
    <dbReference type="NCBI Taxonomy" id="112253"/>
    <lineage>
        <taxon>Eukaryota</taxon>
        <taxon>Viridiplantae</taxon>
        <taxon>Streptophyta</taxon>
        <taxon>Embryophyta</taxon>
        <taxon>Tracheophyta</taxon>
        <taxon>Spermatophyta</taxon>
        <taxon>Magnoliopsida</taxon>
        <taxon>eudicotyledons</taxon>
        <taxon>Gunneridae</taxon>
        <taxon>Pentapetalae</taxon>
        <taxon>asterids</taxon>
        <taxon>campanulids</taxon>
        <taxon>Escalloniales</taxon>
        <taxon>Escalloniaceae</taxon>
        <taxon>Escallonia</taxon>
    </lineage>
</organism>
<keyword evidence="6" id="KW-1185">Reference proteome</keyword>
<dbReference type="AlphaFoldDB" id="A0AA88RZW6"/>
<dbReference type="SUPFAM" id="SSF49764">
    <property type="entry name" value="HSP20-like chaperones"/>
    <property type="match status" value="1"/>
</dbReference>
<evidence type="ECO:0000256" key="1">
    <source>
        <dbReference type="ARBA" id="ARBA00023016"/>
    </source>
</evidence>
<dbReference type="InterPro" id="IPR008978">
    <property type="entry name" value="HSP20-like_chaperone"/>
</dbReference>
<dbReference type="InterPro" id="IPR031107">
    <property type="entry name" value="Small_HSP"/>
</dbReference>
<evidence type="ECO:0000256" key="2">
    <source>
        <dbReference type="PROSITE-ProRule" id="PRU00285"/>
    </source>
</evidence>
<dbReference type="Gene3D" id="2.60.40.790">
    <property type="match status" value="1"/>
</dbReference>
<evidence type="ECO:0000256" key="3">
    <source>
        <dbReference type="RuleBase" id="RU003616"/>
    </source>
</evidence>
<dbReference type="CDD" id="cd06464">
    <property type="entry name" value="ACD_sHsps-like"/>
    <property type="match status" value="1"/>
</dbReference>
<feature type="domain" description="SHSP" evidence="4">
    <location>
        <begin position="30"/>
        <end position="90"/>
    </location>
</feature>